<dbReference type="Proteomes" id="UP001190700">
    <property type="component" value="Unassembled WGS sequence"/>
</dbReference>
<organism evidence="2 3">
    <name type="scientific">Cymbomonas tetramitiformis</name>
    <dbReference type="NCBI Taxonomy" id="36881"/>
    <lineage>
        <taxon>Eukaryota</taxon>
        <taxon>Viridiplantae</taxon>
        <taxon>Chlorophyta</taxon>
        <taxon>Pyramimonadophyceae</taxon>
        <taxon>Pyramimonadales</taxon>
        <taxon>Pyramimonadaceae</taxon>
        <taxon>Cymbomonas</taxon>
    </lineage>
</organism>
<proteinExistence type="predicted"/>
<comment type="caution">
    <text evidence="2">The sequence shown here is derived from an EMBL/GenBank/DDBJ whole genome shotgun (WGS) entry which is preliminary data.</text>
</comment>
<name>A0AAE0L3Q1_9CHLO</name>
<protein>
    <submittedName>
        <fullName evidence="2">Uncharacterized protein</fullName>
    </submittedName>
</protein>
<accession>A0AAE0L3Q1</accession>
<dbReference type="EMBL" id="LGRX02010286">
    <property type="protein sequence ID" value="KAK3270620.1"/>
    <property type="molecule type" value="Genomic_DNA"/>
</dbReference>
<reference evidence="2 3" key="1">
    <citation type="journal article" date="2015" name="Genome Biol. Evol.">
        <title>Comparative Genomics of a Bacterivorous Green Alga Reveals Evolutionary Causalities and Consequences of Phago-Mixotrophic Mode of Nutrition.</title>
        <authorList>
            <person name="Burns J.A."/>
            <person name="Paasch A."/>
            <person name="Narechania A."/>
            <person name="Kim E."/>
        </authorList>
    </citation>
    <scope>NUCLEOTIDE SEQUENCE [LARGE SCALE GENOMIC DNA]</scope>
    <source>
        <strain evidence="2 3">PLY_AMNH</strain>
    </source>
</reference>
<dbReference type="AlphaFoldDB" id="A0AAE0L3Q1"/>
<sequence length="296" mass="33107">MTGQPPTGCRHRNYHSKRLEGTYFGDDIILVSHQDTLSVYTAALMGTDLSRHHLDWPYELGQGRLIDLTKAPGAGDNYSPQDFRGTYAQRLRTILLDDVGALHLISTPSTPVSTGVPTDPAKEFVERMRLQLSKSGFEAMVAKSLRTKFVGSKEVKFADEESDLDSRFVTAIEELTHLLELHSSLSLPRFALDDGSAETRRETLPCDIQSWRVTTTEPAVVSSVRDWIEFLHVQGPFDGKWALLVELYQRPHYIDCEPFDATPDLLHQTLDPFEIPHEFNSDSSSPPSEGTAPTPP</sequence>
<evidence type="ECO:0000256" key="1">
    <source>
        <dbReference type="SAM" id="MobiDB-lite"/>
    </source>
</evidence>
<gene>
    <name evidence="2" type="ORF">CYMTET_20991</name>
</gene>
<keyword evidence="3" id="KW-1185">Reference proteome</keyword>
<evidence type="ECO:0000313" key="3">
    <source>
        <dbReference type="Proteomes" id="UP001190700"/>
    </source>
</evidence>
<evidence type="ECO:0000313" key="2">
    <source>
        <dbReference type="EMBL" id="KAK3270620.1"/>
    </source>
</evidence>
<feature type="region of interest" description="Disordered" evidence="1">
    <location>
        <begin position="276"/>
        <end position="296"/>
    </location>
</feature>